<gene>
    <name evidence="5" type="ORF">TMU3MR103_0396</name>
</gene>
<evidence type="ECO:0000259" key="4">
    <source>
        <dbReference type="Pfam" id="PF00535"/>
    </source>
</evidence>
<evidence type="ECO:0000256" key="3">
    <source>
        <dbReference type="ARBA" id="ARBA00022679"/>
    </source>
</evidence>
<reference evidence="5 6" key="1">
    <citation type="submission" date="2014-08" db="EMBL/GenBank/DDBJ databases">
        <title>Genome sequence of Tetragenococcus muriaticus.</title>
        <authorList>
            <person name="Chuea-nongthon C."/>
            <person name="Rodtong S."/>
            <person name="Yongsawatdigul J."/>
            <person name="Steele J.L."/>
            <person name="Liu X.-y."/>
            <person name="Speers J."/>
            <person name="Glasner J.D."/>
            <person name="Neeno-Eckwall E.C."/>
        </authorList>
    </citation>
    <scope>NUCLEOTIDE SEQUENCE [LARGE SCALE GENOMIC DNA]</scope>
    <source>
        <strain evidence="5 6">3MR10-3</strain>
    </source>
</reference>
<dbReference type="EMBL" id="JPVT01000041">
    <property type="protein sequence ID" value="KFN92595.1"/>
    <property type="molecule type" value="Genomic_DNA"/>
</dbReference>
<keyword evidence="6" id="KW-1185">Reference proteome</keyword>
<dbReference type="Gene3D" id="3.90.550.10">
    <property type="entry name" value="Spore Coat Polysaccharide Biosynthesis Protein SpsA, Chain A"/>
    <property type="match status" value="1"/>
</dbReference>
<dbReference type="PANTHER" id="PTHR43685:SF5">
    <property type="entry name" value="GLYCOSYLTRANSFERASE EPSE-RELATED"/>
    <property type="match status" value="1"/>
</dbReference>
<evidence type="ECO:0000313" key="5">
    <source>
        <dbReference type="EMBL" id="KFN92595.1"/>
    </source>
</evidence>
<keyword evidence="3 5" id="KW-0808">Transferase</keyword>
<sequence>MLERKFLILNKLVTVIMPVYNEKKQWIVESVNSIIKQTYANIEFIIICDSTDNQLKSFLQEISKKGDNIKIIFNPRNLGLVNSLNRGINLATGEFIARMDADDVSLPERIETEVKCINAEKVDLVFSEVNVINESGKLVSSIDKKNNLNEIQLNELFRYGNVSKHPTWLGRSELFKELMYRNVSYTEDMDFLLRGLQEGKKFF</sequence>
<dbReference type="PANTHER" id="PTHR43685">
    <property type="entry name" value="GLYCOSYLTRANSFERASE"/>
    <property type="match status" value="1"/>
</dbReference>
<organism evidence="5 6">
    <name type="scientific">Tetragenococcus muriaticus 3MR10-3</name>
    <dbReference type="NCBI Taxonomy" id="1302648"/>
    <lineage>
        <taxon>Bacteria</taxon>
        <taxon>Bacillati</taxon>
        <taxon>Bacillota</taxon>
        <taxon>Bacilli</taxon>
        <taxon>Lactobacillales</taxon>
        <taxon>Enterococcaceae</taxon>
        <taxon>Tetragenococcus</taxon>
    </lineage>
</organism>
<keyword evidence="2 5" id="KW-0328">Glycosyltransferase</keyword>
<dbReference type="InterPro" id="IPR050834">
    <property type="entry name" value="Glycosyltransf_2"/>
</dbReference>
<feature type="domain" description="Glycosyltransferase 2-like" evidence="4">
    <location>
        <begin position="14"/>
        <end position="177"/>
    </location>
</feature>
<proteinExistence type="inferred from homology"/>
<dbReference type="AlphaFoldDB" id="A0A091C7D7"/>
<dbReference type="GO" id="GO:0016757">
    <property type="term" value="F:glycosyltransferase activity"/>
    <property type="evidence" value="ECO:0007669"/>
    <property type="project" value="UniProtKB-KW"/>
</dbReference>
<dbReference type="InterPro" id="IPR001173">
    <property type="entry name" value="Glyco_trans_2-like"/>
</dbReference>
<dbReference type="EC" id="2.4.1.-" evidence="5"/>
<evidence type="ECO:0000313" key="6">
    <source>
        <dbReference type="Proteomes" id="UP000029381"/>
    </source>
</evidence>
<dbReference type="Proteomes" id="UP000029381">
    <property type="component" value="Unassembled WGS sequence"/>
</dbReference>
<accession>A0A091C7D7</accession>
<evidence type="ECO:0000256" key="2">
    <source>
        <dbReference type="ARBA" id="ARBA00022676"/>
    </source>
</evidence>
<name>A0A091C7D7_9ENTE</name>
<dbReference type="Pfam" id="PF00535">
    <property type="entry name" value="Glycos_transf_2"/>
    <property type="match status" value="1"/>
</dbReference>
<evidence type="ECO:0000256" key="1">
    <source>
        <dbReference type="ARBA" id="ARBA00006739"/>
    </source>
</evidence>
<dbReference type="InterPro" id="IPR029044">
    <property type="entry name" value="Nucleotide-diphossugar_trans"/>
</dbReference>
<comment type="similarity">
    <text evidence="1">Belongs to the glycosyltransferase 2 family.</text>
</comment>
<dbReference type="PATRIC" id="fig|1302648.3.peg.384"/>
<protein>
    <submittedName>
        <fullName evidence="5">Family 2 glycosyltransferase</fullName>
        <ecNumber evidence="5">2.4.1.-</ecNumber>
    </submittedName>
</protein>
<dbReference type="SUPFAM" id="SSF53448">
    <property type="entry name" value="Nucleotide-diphospho-sugar transferases"/>
    <property type="match status" value="1"/>
</dbReference>
<comment type="caution">
    <text evidence="5">The sequence shown here is derived from an EMBL/GenBank/DDBJ whole genome shotgun (WGS) entry which is preliminary data.</text>
</comment>